<dbReference type="Proteomes" id="UP000019118">
    <property type="component" value="Unassembled WGS sequence"/>
</dbReference>
<comment type="similarity">
    <text evidence="2">Belongs to the ORC3 family.</text>
</comment>
<evidence type="ECO:0000313" key="14">
    <source>
        <dbReference type="Proteomes" id="UP000019118"/>
    </source>
</evidence>
<evidence type="ECO:0000256" key="9">
    <source>
        <dbReference type="ARBA" id="ARBA00045241"/>
    </source>
</evidence>
<feature type="domain" description="Origin recognition complex subunit 3 insertion" evidence="12">
    <location>
        <begin position="320"/>
        <end position="549"/>
    </location>
</feature>
<feature type="domain" description="Origin recognition complex subunit 3 winged helix C-terminal" evidence="11">
    <location>
        <begin position="561"/>
        <end position="674"/>
    </location>
</feature>
<evidence type="ECO:0000256" key="8">
    <source>
        <dbReference type="ARBA" id="ARBA00026084"/>
    </source>
</evidence>
<keyword evidence="5" id="KW-0235">DNA replication</keyword>
<dbReference type="GO" id="GO:0005656">
    <property type="term" value="C:nuclear pre-replicative complex"/>
    <property type="evidence" value="ECO:0007669"/>
    <property type="project" value="TreeGrafter"/>
</dbReference>
<proteinExistence type="inferred from homology"/>
<organism evidence="13 14">
    <name type="scientific">Dendroctonus ponderosae</name>
    <name type="common">Mountain pine beetle</name>
    <dbReference type="NCBI Taxonomy" id="77166"/>
    <lineage>
        <taxon>Eukaryota</taxon>
        <taxon>Metazoa</taxon>
        <taxon>Ecdysozoa</taxon>
        <taxon>Arthropoda</taxon>
        <taxon>Hexapoda</taxon>
        <taxon>Insecta</taxon>
        <taxon>Pterygota</taxon>
        <taxon>Neoptera</taxon>
        <taxon>Endopterygota</taxon>
        <taxon>Coleoptera</taxon>
        <taxon>Polyphaga</taxon>
        <taxon>Cucujiformia</taxon>
        <taxon>Curculionidae</taxon>
        <taxon>Scolytinae</taxon>
        <taxon>Dendroctonus</taxon>
    </lineage>
</organism>
<dbReference type="InterPro" id="IPR040855">
    <property type="entry name" value="ORC_WH_C"/>
</dbReference>
<dbReference type="PANTHER" id="PTHR12748:SF0">
    <property type="entry name" value="ORIGIN RECOGNITION COMPLEX SUBUNIT 3"/>
    <property type="match status" value="1"/>
</dbReference>
<comment type="subunit">
    <text evidence="8">Component of ORC, a complex composed of at least 6 subunits: ORC1, ORC2, ORC3, ORC4, ORC5 and ORC6. ORC is regulated in a cell-cycle dependent manner. It is sequentially assembled at the exit from anaphase of mitosis and disassembled as cells enter S phase.</text>
</comment>
<reference evidence="14" key="1">
    <citation type="journal article" date="2013" name="Genome Biol.">
        <title>Draft genome of the mountain pine beetle, Dendroctonus ponderosae Hopkins, a major forest pest.</title>
        <authorList>
            <person name="Keeling C.I."/>
            <person name="Yuen M.M."/>
            <person name="Liao N.Y."/>
            <person name="Docking T.R."/>
            <person name="Chan S.K."/>
            <person name="Taylor G.A."/>
            <person name="Palmquist D.L."/>
            <person name="Jackman S.D."/>
            <person name="Nguyen A."/>
            <person name="Li M."/>
            <person name="Henderson H."/>
            <person name="Janes J.K."/>
            <person name="Zhao Y."/>
            <person name="Pandoh P."/>
            <person name="Moore R."/>
            <person name="Sperling F.A."/>
            <person name="Huber D.P."/>
            <person name="Birol I."/>
            <person name="Jones S.J."/>
            <person name="Bohlmann J."/>
        </authorList>
    </citation>
    <scope>NUCLEOTIDE SEQUENCE</scope>
</reference>
<keyword evidence="7" id="KW-0539">Nucleus</keyword>
<dbReference type="InterPro" id="IPR045663">
    <property type="entry name" value="ORC3_ins"/>
</dbReference>
<dbReference type="InterPro" id="IPR045667">
    <property type="entry name" value="ORC3_N"/>
</dbReference>
<evidence type="ECO:0000256" key="3">
    <source>
        <dbReference type="ARBA" id="ARBA00019085"/>
    </source>
</evidence>
<evidence type="ECO:0000259" key="11">
    <source>
        <dbReference type="Pfam" id="PF18137"/>
    </source>
</evidence>
<dbReference type="PANTHER" id="PTHR12748">
    <property type="entry name" value="ORIGIN RECOGNITION COMPLEX SUBUNIT 3"/>
    <property type="match status" value="1"/>
</dbReference>
<comment type="subcellular location">
    <subcellularLocation>
        <location evidence="1">Nucleus</location>
    </subcellularLocation>
</comment>
<dbReference type="EnsemblMetazoa" id="XM_019915047.1">
    <property type="protein sequence ID" value="XP_019770606.1"/>
    <property type="gene ID" value="LOC109544733"/>
</dbReference>
<dbReference type="InterPro" id="IPR020795">
    <property type="entry name" value="ORC3"/>
</dbReference>
<dbReference type="GO" id="GO:0003688">
    <property type="term" value="F:DNA replication origin binding"/>
    <property type="evidence" value="ECO:0007669"/>
    <property type="project" value="TreeGrafter"/>
</dbReference>
<feature type="domain" description="Origin recognition complex subunit 3 N-terminal" evidence="10">
    <location>
        <begin position="4"/>
        <end position="305"/>
    </location>
</feature>
<evidence type="ECO:0000256" key="1">
    <source>
        <dbReference type="ARBA" id="ARBA00004123"/>
    </source>
</evidence>
<dbReference type="Pfam" id="PF19675">
    <property type="entry name" value="ORC3_ins"/>
    <property type="match status" value="1"/>
</dbReference>
<dbReference type="Pfam" id="PF07034">
    <property type="entry name" value="ORC3_N"/>
    <property type="match status" value="1"/>
</dbReference>
<accession>A0AAR5QBS4</accession>
<dbReference type="CDD" id="cd20704">
    <property type="entry name" value="Orc3"/>
    <property type="match status" value="2"/>
</dbReference>
<sequence length="676" mass="78308">MGDETASVSKGIFVFKPKKKPQHTILDELFSENRWYQTYISLWTRLNQDFEDLTESMFTSMTSDLLNFVKTSHQNDVTEIPTAALLTGINMPDHDAQFASLKRQVKEDVSPYVAFLSSQDCGNVKSLMEIMISQFIGLSDDREEYEDDLVKNTLKKSSLNMSLLESWYQQTENELLVVIIPDFESFNAKVLQSFILIISSHLGKLPFVFIFGIATCISTLHTSFPYHVTMKINVHVFKCEPSIVYLNQVLEGIFLDIFCPFHLGGKVLDLFTEIFLFYDFSVQNFVQNIKFAMMEHFSHGNAMALCLMEKTAIKNVLADFNHEDCENVRHLLSFRNFVESEPYEQRIKLITDDEYFKQAVYDKVVAIQRYIKRLHVFLRCLHALVYDLPGSPLGKNLRELYTLALTKSITQSAEYRESFQLLEFQSKDALQEKLRRIADILAQFVNKGSSKTKLRDFCVEIDRLVRILQNTDVEESEKDEISLEEGLGAMVDRKALKQALFSRSKQKSKTQDKYEKLKQEILAYLSGQFEEYLVHPSTLPFYEIFFFDDISIKNHIIGIHRAAIHNALNDPHRYLQCKCCAISNKRTVKALMPDICIAYKLHLEWGKMINLYDWLMGFLCIVDPQEEDDLSDKSKKVVDPHVQARFTQAVAELEYLGFIKSSKRKTDHVIRLTWEG</sequence>
<name>A0AAR5QBS4_DENPD</name>
<evidence type="ECO:0000256" key="2">
    <source>
        <dbReference type="ARBA" id="ARBA00010977"/>
    </source>
</evidence>
<reference evidence="13" key="2">
    <citation type="submission" date="2024-08" db="UniProtKB">
        <authorList>
            <consortium name="EnsemblMetazoa"/>
        </authorList>
    </citation>
    <scope>IDENTIFICATION</scope>
</reference>
<dbReference type="GO" id="GO:0031261">
    <property type="term" value="C:DNA replication preinitiation complex"/>
    <property type="evidence" value="ECO:0007669"/>
    <property type="project" value="TreeGrafter"/>
</dbReference>
<evidence type="ECO:0000256" key="7">
    <source>
        <dbReference type="ARBA" id="ARBA00023242"/>
    </source>
</evidence>
<evidence type="ECO:0000256" key="6">
    <source>
        <dbReference type="ARBA" id="ARBA00023125"/>
    </source>
</evidence>
<dbReference type="AlphaFoldDB" id="A0AAR5QBS4"/>
<evidence type="ECO:0000313" key="13">
    <source>
        <dbReference type="EnsemblMetazoa" id="XP_019770606.1"/>
    </source>
</evidence>
<comment type="function">
    <text evidence="9">Component of the origin recognition complex (ORC) that binds origins of replication. DNA-binding is ATP-dependent. The specific DNA sequences that define origins of replication have not been identified yet. ORC is required to assemble the pre-replication complex necessary to initiate DNA replication. Binds histone H3 and H4 trimethylation marks H3K9me3, H3K27me3 and H4K20me3.</text>
</comment>
<evidence type="ECO:0000256" key="5">
    <source>
        <dbReference type="ARBA" id="ARBA00022705"/>
    </source>
</evidence>
<evidence type="ECO:0000259" key="10">
    <source>
        <dbReference type="Pfam" id="PF07034"/>
    </source>
</evidence>
<dbReference type="GO" id="GO:0005664">
    <property type="term" value="C:nuclear origin of replication recognition complex"/>
    <property type="evidence" value="ECO:0007669"/>
    <property type="project" value="InterPro"/>
</dbReference>
<keyword evidence="14" id="KW-1185">Reference proteome</keyword>
<keyword evidence="4" id="KW-0597">Phosphoprotein</keyword>
<protein>
    <recommendedName>
        <fullName evidence="3">Origin recognition complex subunit 3</fullName>
    </recommendedName>
</protein>
<dbReference type="GO" id="GO:0006270">
    <property type="term" value="P:DNA replication initiation"/>
    <property type="evidence" value="ECO:0007669"/>
    <property type="project" value="TreeGrafter"/>
</dbReference>
<dbReference type="Pfam" id="PF18137">
    <property type="entry name" value="WHD_ORC"/>
    <property type="match status" value="1"/>
</dbReference>
<evidence type="ECO:0000256" key="4">
    <source>
        <dbReference type="ARBA" id="ARBA00022553"/>
    </source>
</evidence>
<evidence type="ECO:0000259" key="12">
    <source>
        <dbReference type="Pfam" id="PF19675"/>
    </source>
</evidence>
<keyword evidence="6" id="KW-0238">DNA-binding</keyword>